<dbReference type="InterPro" id="IPR025202">
    <property type="entry name" value="PLD-like_dom"/>
</dbReference>
<dbReference type="EMBL" id="MNUO01000096">
    <property type="protein sequence ID" value="OIN96414.1"/>
    <property type="molecule type" value="Genomic_DNA"/>
</dbReference>
<protein>
    <recommendedName>
        <fullName evidence="3">phospholipase D</fullName>
        <ecNumber evidence="3">3.1.4.4</ecNumber>
    </recommendedName>
</protein>
<evidence type="ECO:0000256" key="5">
    <source>
        <dbReference type="ARBA" id="ARBA00022963"/>
    </source>
</evidence>
<dbReference type="PANTHER" id="PTHR43856:SF1">
    <property type="entry name" value="MITOCHONDRIAL CARDIOLIPIN HYDROLASE"/>
    <property type="match status" value="1"/>
</dbReference>
<gene>
    <name evidence="8" type="ORF">AUJ66_06350</name>
</gene>
<feature type="domain" description="PLD phosphodiesterase" evidence="7">
    <location>
        <begin position="135"/>
        <end position="162"/>
    </location>
</feature>
<evidence type="ECO:0000313" key="8">
    <source>
        <dbReference type="EMBL" id="OIN96414.1"/>
    </source>
</evidence>
<evidence type="ECO:0000256" key="1">
    <source>
        <dbReference type="ARBA" id="ARBA00000798"/>
    </source>
</evidence>
<dbReference type="GO" id="GO:0004630">
    <property type="term" value="F:phospholipase D activity"/>
    <property type="evidence" value="ECO:0007669"/>
    <property type="project" value="UniProtKB-EC"/>
</dbReference>
<keyword evidence="6" id="KW-0443">Lipid metabolism</keyword>
<evidence type="ECO:0000256" key="2">
    <source>
        <dbReference type="ARBA" id="ARBA00008664"/>
    </source>
</evidence>
<evidence type="ECO:0000256" key="6">
    <source>
        <dbReference type="ARBA" id="ARBA00023098"/>
    </source>
</evidence>
<keyword evidence="5" id="KW-0442">Lipid degradation</keyword>
<sequence length="194" mass="22165">MAEFTLLFFKDTVKPSRYSFISILISILIWGYAYPFPADVTPLNDASYFKTVNSMLAKAQKSIYVIMYRATYYEKYPDSPSNKLIISLIAAKKRGVDVSVILDKPYKNEKTDNKTNEKIASILSSGGVKVYFDSEEITTHSKLIIIDNRYVIIGSTNWSYHALSKNNETNVLIDSEQLAKEYIKYFEELASLCK</sequence>
<comment type="similarity">
    <text evidence="2">Belongs to the phospholipase D family.</text>
</comment>
<dbReference type="GO" id="GO:0016042">
    <property type="term" value="P:lipid catabolic process"/>
    <property type="evidence" value="ECO:0007669"/>
    <property type="project" value="UniProtKB-KW"/>
</dbReference>
<dbReference type="STRING" id="1817893.AUJ66_06350"/>
<dbReference type="AlphaFoldDB" id="A0A1J4SEA0"/>
<accession>A0A1J4SEA0</accession>
<dbReference type="SUPFAM" id="SSF56024">
    <property type="entry name" value="Phospholipase D/nuclease"/>
    <property type="match status" value="1"/>
</dbReference>
<dbReference type="PANTHER" id="PTHR43856">
    <property type="entry name" value="CARDIOLIPIN HYDROLASE"/>
    <property type="match status" value="1"/>
</dbReference>
<evidence type="ECO:0000259" key="7">
    <source>
        <dbReference type="PROSITE" id="PS50035"/>
    </source>
</evidence>
<dbReference type="InterPro" id="IPR001736">
    <property type="entry name" value="PLipase_D/transphosphatidylase"/>
</dbReference>
<dbReference type="Proteomes" id="UP000182278">
    <property type="component" value="Unassembled WGS sequence"/>
</dbReference>
<reference evidence="8 9" key="1">
    <citation type="journal article" date="2016" name="Environ. Microbiol.">
        <title>Genomic resolution of a cold subsurface aquifer community provides metabolic insights for novel microbes adapted to high CO concentrations.</title>
        <authorList>
            <person name="Probst A.J."/>
            <person name="Castelle C.J."/>
            <person name="Singh A."/>
            <person name="Brown C.T."/>
            <person name="Anantharaman K."/>
            <person name="Sharon I."/>
            <person name="Hug L.A."/>
            <person name="Burstein D."/>
            <person name="Emerson J.B."/>
            <person name="Thomas B.C."/>
            <person name="Banfield J.F."/>
        </authorList>
    </citation>
    <scope>NUCLEOTIDE SEQUENCE [LARGE SCALE GENOMIC DNA]</scope>
    <source>
        <strain evidence="8">CG1_02_38_46</strain>
    </source>
</reference>
<dbReference type="Gene3D" id="3.30.870.10">
    <property type="entry name" value="Endonuclease Chain A"/>
    <property type="match status" value="1"/>
</dbReference>
<dbReference type="PROSITE" id="PS50035">
    <property type="entry name" value="PLD"/>
    <property type="match status" value="1"/>
</dbReference>
<evidence type="ECO:0000256" key="4">
    <source>
        <dbReference type="ARBA" id="ARBA00022801"/>
    </source>
</evidence>
<dbReference type="Pfam" id="PF13091">
    <property type="entry name" value="PLDc_2"/>
    <property type="match status" value="1"/>
</dbReference>
<dbReference type="GO" id="GO:0006793">
    <property type="term" value="P:phosphorus metabolic process"/>
    <property type="evidence" value="ECO:0007669"/>
    <property type="project" value="UniProtKB-ARBA"/>
</dbReference>
<dbReference type="SMART" id="SM00155">
    <property type="entry name" value="PLDc"/>
    <property type="match status" value="1"/>
</dbReference>
<keyword evidence="4" id="KW-0378">Hydrolase</keyword>
<comment type="catalytic activity">
    <reaction evidence="1">
        <text>a 1,2-diacyl-sn-glycero-3-phosphocholine + H2O = a 1,2-diacyl-sn-glycero-3-phosphate + choline + H(+)</text>
        <dbReference type="Rhea" id="RHEA:14445"/>
        <dbReference type="ChEBI" id="CHEBI:15354"/>
        <dbReference type="ChEBI" id="CHEBI:15377"/>
        <dbReference type="ChEBI" id="CHEBI:15378"/>
        <dbReference type="ChEBI" id="CHEBI:57643"/>
        <dbReference type="ChEBI" id="CHEBI:58608"/>
        <dbReference type="EC" id="3.1.4.4"/>
    </reaction>
</comment>
<name>A0A1J4SEA0_9BACT</name>
<organism evidence="8 9">
    <name type="scientific">Candidatus Desantisbacteria bacterium CG1_02_38_46</name>
    <dbReference type="NCBI Taxonomy" id="1817893"/>
    <lineage>
        <taxon>Bacteria</taxon>
        <taxon>Candidatus Desantisiibacteriota</taxon>
    </lineage>
</organism>
<dbReference type="GO" id="GO:0016891">
    <property type="term" value="F:RNA endonuclease activity producing 5'-phosphomonoesters, hydrolytic mechanism"/>
    <property type="evidence" value="ECO:0007669"/>
    <property type="project" value="TreeGrafter"/>
</dbReference>
<comment type="caution">
    <text evidence="8">The sequence shown here is derived from an EMBL/GenBank/DDBJ whole genome shotgun (WGS) entry which is preliminary data.</text>
</comment>
<proteinExistence type="inferred from homology"/>
<evidence type="ECO:0000313" key="9">
    <source>
        <dbReference type="Proteomes" id="UP000182278"/>
    </source>
</evidence>
<dbReference type="InterPro" id="IPR051406">
    <property type="entry name" value="PLD_domain"/>
</dbReference>
<dbReference type="EC" id="3.1.4.4" evidence="3"/>
<evidence type="ECO:0000256" key="3">
    <source>
        <dbReference type="ARBA" id="ARBA00012027"/>
    </source>
</evidence>